<evidence type="ECO:0000313" key="2">
    <source>
        <dbReference type="EMBL" id="KAK5173136.1"/>
    </source>
</evidence>
<evidence type="ECO:0000313" key="3">
    <source>
        <dbReference type="Proteomes" id="UP001337655"/>
    </source>
</evidence>
<feature type="compositionally biased region" description="Polar residues" evidence="1">
    <location>
        <begin position="121"/>
        <end position="134"/>
    </location>
</feature>
<dbReference type="Proteomes" id="UP001337655">
    <property type="component" value="Unassembled WGS sequence"/>
</dbReference>
<dbReference type="RefSeq" id="XP_064661854.1">
    <property type="nucleotide sequence ID" value="XM_064800515.1"/>
</dbReference>
<name>A0AAV9PGV4_9PEZI</name>
<reference evidence="2 3" key="1">
    <citation type="submission" date="2023-08" db="EMBL/GenBank/DDBJ databases">
        <title>Black Yeasts Isolated from many extreme environments.</title>
        <authorList>
            <person name="Coleine C."/>
            <person name="Stajich J.E."/>
            <person name="Selbmann L."/>
        </authorList>
    </citation>
    <scope>NUCLEOTIDE SEQUENCE [LARGE SCALE GENOMIC DNA]</scope>
    <source>
        <strain evidence="2 3">CCFEE 5935</strain>
    </source>
</reference>
<evidence type="ECO:0000256" key="1">
    <source>
        <dbReference type="SAM" id="MobiDB-lite"/>
    </source>
</evidence>
<organism evidence="2 3">
    <name type="scientific">Saxophila tyrrhenica</name>
    <dbReference type="NCBI Taxonomy" id="1690608"/>
    <lineage>
        <taxon>Eukaryota</taxon>
        <taxon>Fungi</taxon>
        <taxon>Dikarya</taxon>
        <taxon>Ascomycota</taxon>
        <taxon>Pezizomycotina</taxon>
        <taxon>Dothideomycetes</taxon>
        <taxon>Dothideomycetidae</taxon>
        <taxon>Mycosphaerellales</taxon>
        <taxon>Extremaceae</taxon>
        <taxon>Saxophila</taxon>
    </lineage>
</organism>
<proteinExistence type="predicted"/>
<comment type="caution">
    <text evidence="2">The sequence shown here is derived from an EMBL/GenBank/DDBJ whole genome shotgun (WGS) entry which is preliminary data.</text>
</comment>
<sequence>MDDSGPSKRMRKANLATQAMNAFRGGRDEGVSRTGGTTNANPPRFWRTNPSSSPDPGSEGRPRRICGCVYCEFCDSRQGDASGQRVCHIHEDGVMRRTQYGINGHHCSEGVAIQNSSIVQPQSPYSQGTYNPNLQYSPPHQHHYPQQPPSPPPAQYGQSSYGADGYDPRSRTASSLTYPPPQLLYYGQSPYQQPQPQPDQGGYSSGYEQQQQQGYQGYQNQPPGYGQGYSPPPALMPRAATWPNEIVYCRYCGEALSR</sequence>
<protein>
    <submittedName>
        <fullName evidence="2">Uncharacterized protein</fullName>
    </submittedName>
</protein>
<dbReference type="GeneID" id="89924605"/>
<dbReference type="EMBL" id="JAVRRT010000004">
    <property type="protein sequence ID" value="KAK5173136.1"/>
    <property type="molecule type" value="Genomic_DNA"/>
</dbReference>
<accession>A0AAV9PGV4</accession>
<feature type="compositionally biased region" description="Low complexity" evidence="1">
    <location>
        <begin position="183"/>
        <end position="224"/>
    </location>
</feature>
<dbReference type="AlphaFoldDB" id="A0AAV9PGV4"/>
<feature type="region of interest" description="Disordered" evidence="1">
    <location>
        <begin position="17"/>
        <end position="61"/>
    </location>
</feature>
<gene>
    <name evidence="2" type="ORF">LTR77_003258</name>
</gene>
<feature type="region of interest" description="Disordered" evidence="1">
    <location>
        <begin position="121"/>
        <end position="233"/>
    </location>
</feature>
<keyword evidence="3" id="KW-1185">Reference proteome</keyword>